<reference evidence="2 3" key="1">
    <citation type="submission" date="2018-10" db="EMBL/GenBank/DDBJ databases">
        <title>Rhodobacter sp . BO-81.</title>
        <authorList>
            <person name="Im W.T."/>
        </authorList>
    </citation>
    <scope>NUCLEOTIDE SEQUENCE [LARGE SCALE GENOMIC DNA]</scope>
    <source>
        <strain evidence="2 3">BO-81</strain>
    </source>
</reference>
<comment type="caution">
    <text evidence="2">The sequence shown here is derived from an EMBL/GenBank/DDBJ whole genome shotgun (WGS) entry which is preliminary data.</text>
</comment>
<feature type="compositionally biased region" description="Low complexity" evidence="1">
    <location>
        <begin position="80"/>
        <end position="90"/>
    </location>
</feature>
<dbReference type="EMBL" id="RCHI01000029">
    <property type="protein sequence ID" value="RLL61546.1"/>
    <property type="molecule type" value="Genomic_DNA"/>
</dbReference>
<gene>
    <name evidence="2" type="ORF">DYS74_17885</name>
</gene>
<sequence length="207" mass="22901">MGDCGVQVNATTLAQRLGVSKARISQYVAQGTLAGCFTGEGRARRFDLDLVQQALHQRLDPGQMLGNGAGTRAALRDLDAPTPRTTPRTDSLLEPRDPDRYELARILNAEEDARRKRRDNERDEGRWVLADEVERISGQALAREIGLFEAVLKDAARAVADGLGVDYREVRQILLAEWRSYRTARAGQIRGLAEAAQMTDAEREATV</sequence>
<evidence type="ECO:0000313" key="3">
    <source>
        <dbReference type="Proteomes" id="UP000279673"/>
    </source>
</evidence>
<evidence type="ECO:0000313" key="2">
    <source>
        <dbReference type="EMBL" id="RLL61546.1"/>
    </source>
</evidence>
<evidence type="ECO:0000256" key="1">
    <source>
        <dbReference type="SAM" id="MobiDB-lite"/>
    </source>
</evidence>
<protein>
    <submittedName>
        <fullName evidence="2">Uncharacterized protein</fullName>
    </submittedName>
</protein>
<proteinExistence type="predicted"/>
<organism evidence="2 3">
    <name type="scientific">Paenirhodobacter hankyongi</name>
    <dbReference type="NCBI Taxonomy" id="2294033"/>
    <lineage>
        <taxon>Bacteria</taxon>
        <taxon>Pseudomonadati</taxon>
        <taxon>Pseudomonadota</taxon>
        <taxon>Alphaproteobacteria</taxon>
        <taxon>Rhodobacterales</taxon>
        <taxon>Rhodobacter group</taxon>
        <taxon>Paenirhodobacter</taxon>
    </lineage>
</organism>
<feature type="region of interest" description="Disordered" evidence="1">
    <location>
        <begin position="73"/>
        <end position="95"/>
    </location>
</feature>
<dbReference type="Proteomes" id="UP000279673">
    <property type="component" value="Unassembled WGS sequence"/>
</dbReference>
<dbReference type="AlphaFoldDB" id="A0A421BJF7"/>
<name>A0A421BJF7_9RHOB</name>
<keyword evidence="3" id="KW-1185">Reference proteome</keyword>
<accession>A0A421BJF7</accession>